<protein>
    <submittedName>
        <fullName evidence="1">Uncharacterized protein</fullName>
    </submittedName>
</protein>
<dbReference type="AlphaFoldDB" id="A0A699XDT2"/>
<sequence>MREGVVLRSPGREFHSCGATAEKARPRVATPLTCDRGGTRRRAPS</sequence>
<feature type="non-terminal residue" evidence="1">
    <location>
        <position position="45"/>
    </location>
</feature>
<comment type="caution">
    <text evidence="1">The sequence shown here is derived from an EMBL/GenBank/DDBJ whole genome shotgun (WGS) entry which is preliminary data.</text>
</comment>
<name>A0A699XDT2_TANCI</name>
<gene>
    <name evidence="1" type="ORF">Tci_930231</name>
</gene>
<proteinExistence type="predicted"/>
<evidence type="ECO:0000313" key="1">
    <source>
        <dbReference type="EMBL" id="GFD58262.1"/>
    </source>
</evidence>
<organism evidence="1">
    <name type="scientific">Tanacetum cinerariifolium</name>
    <name type="common">Dalmatian daisy</name>
    <name type="synonym">Chrysanthemum cinerariifolium</name>
    <dbReference type="NCBI Taxonomy" id="118510"/>
    <lineage>
        <taxon>Eukaryota</taxon>
        <taxon>Viridiplantae</taxon>
        <taxon>Streptophyta</taxon>
        <taxon>Embryophyta</taxon>
        <taxon>Tracheophyta</taxon>
        <taxon>Spermatophyta</taxon>
        <taxon>Magnoliopsida</taxon>
        <taxon>eudicotyledons</taxon>
        <taxon>Gunneridae</taxon>
        <taxon>Pentapetalae</taxon>
        <taxon>asterids</taxon>
        <taxon>campanulids</taxon>
        <taxon>Asterales</taxon>
        <taxon>Asteraceae</taxon>
        <taxon>Asteroideae</taxon>
        <taxon>Anthemideae</taxon>
        <taxon>Anthemidinae</taxon>
        <taxon>Tanacetum</taxon>
    </lineage>
</organism>
<dbReference type="EMBL" id="BKCJ011850777">
    <property type="protein sequence ID" value="GFD58262.1"/>
    <property type="molecule type" value="Genomic_DNA"/>
</dbReference>
<accession>A0A699XDT2</accession>
<reference evidence="1" key="1">
    <citation type="journal article" date="2019" name="Sci. Rep.">
        <title>Draft genome of Tanacetum cinerariifolium, the natural source of mosquito coil.</title>
        <authorList>
            <person name="Yamashiro T."/>
            <person name="Shiraishi A."/>
            <person name="Satake H."/>
            <person name="Nakayama K."/>
        </authorList>
    </citation>
    <scope>NUCLEOTIDE SEQUENCE</scope>
</reference>